<organism evidence="1 2">
    <name type="scientific">Geofilum rubicundum JCM 15548</name>
    <dbReference type="NCBI Taxonomy" id="1236989"/>
    <lineage>
        <taxon>Bacteria</taxon>
        <taxon>Pseudomonadati</taxon>
        <taxon>Bacteroidota</taxon>
        <taxon>Bacteroidia</taxon>
        <taxon>Marinilabiliales</taxon>
        <taxon>Marinilabiliaceae</taxon>
        <taxon>Geofilum</taxon>
    </lineage>
</organism>
<evidence type="ECO:0000313" key="1">
    <source>
        <dbReference type="EMBL" id="GAO30374.1"/>
    </source>
</evidence>
<gene>
    <name evidence="1" type="ORF">JCM15548_12639</name>
</gene>
<dbReference type="STRING" id="1236989.JCM15548_12639"/>
<sequence>MPTSLINQEMGPSLLKQGVTIFCCEICDNVKGNSPALIKFEALNHKYISIDNQT</sequence>
<reference evidence="1 2" key="1">
    <citation type="journal article" date="2015" name="Microbes Environ.">
        <title>Distribution and evolution of nitrogen fixation genes in the phylum bacteroidetes.</title>
        <authorList>
            <person name="Inoue J."/>
            <person name="Oshima K."/>
            <person name="Suda W."/>
            <person name="Sakamoto M."/>
            <person name="Iino T."/>
            <person name="Noda S."/>
            <person name="Hongoh Y."/>
            <person name="Hattori M."/>
            <person name="Ohkuma M."/>
        </authorList>
    </citation>
    <scope>NUCLEOTIDE SEQUENCE [LARGE SCALE GENOMIC DNA]</scope>
    <source>
        <strain evidence="1">JCM 15548</strain>
    </source>
</reference>
<keyword evidence="2" id="KW-1185">Reference proteome</keyword>
<dbReference type="Proteomes" id="UP000032900">
    <property type="component" value="Unassembled WGS sequence"/>
</dbReference>
<evidence type="ECO:0000313" key="2">
    <source>
        <dbReference type="Proteomes" id="UP000032900"/>
    </source>
</evidence>
<protein>
    <submittedName>
        <fullName evidence="1">Uncharacterized protein</fullName>
    </submittedName>
</protein>
<comment type="caution">
    <text evidence="1">The sequence shown here is derived from an EMBL/GenBank/DDBJ whole genome shotgun (WGS) entry which is preliminary data.</text>
</comment>
<dbReference type="AlphaFoldDB" id="A0A0E9LYR1"/>
<proteinExistence type="predicted"/>
<name>A0A0E9LYR1_9BACT</name>
<accession>A0A0E9LYR1</accession>
<dbReference type="EMBL" id="BAZW01000022">
    <property type="protein sequence ID" value="GAO30374.1"/>
    <property type="molecule type" value="Genomic_DNA"/>
</dbReference>